<reference evidence="1" key="1">
    <citation type="submission" date="2020-05" db="EMBL/GenBank/DDBJ databases">
        <title>Mycena genomes resolve the evolution of fungal bioluminescence.</title>
        <authorList>
            <person name="Tsai I.J."/>
        </authorList>
    </citation>
    <scope>NUCLEOTIDE SEQUENCE</scope>
    <source>
        <strain evidence="1">110903Hualien_Pintung</strain>
    </source>
</reference>
<organism evidence="1 2">
    <name type="scientific">Mycena chlorophos</name>
    <name type="common">Agaric fungus</name>
    <name type="synonym">Agaricus chlorophos</name>
    <dbReference type="NCBI Taxonomy" id="658473"/>
    <lineage>
        <taxon>Eukaryota</taxon>
        <taxon>Fungi</taxon>
        <taxon>Dikarya</taxon>
        <taxon>Basidiomycota</taxon>
        <taxon>Agaricomycotina</taxon>
        <taxon>Agaricomycetes</taxon>
        <taxon>Agaricomycetidae</taxon>
        <taxon>Agaricales</taxon>
        <taxon>Marasmiineae</taxon>
        <taxon>Mycenaceae</taxon>
        <taxon>Mycena</taxon>
    </lineage>
</organism>
<accession>A0A8H6SYH4</accession>
<dbReference type="AlphaFoldDB" id="A0A8H6SYH4"/>
<name>A0A8H6SYH4_MYCCL</name>
<evidence type="ECO:0000313" key="2">
    <source>
        <dbReference type="Proteomes" id="UP000613580"/>
    </source>
</evidence>
<proteinExistence type="predicted"/>
<keyword evidence="2" id="KW-1185">Reference proteome</keyword>
<dbReference type="EMBL" id="JACAZE010000008">
    <property type="protein sequence ID" value="KAF7308323.1"/>
    <property type="molecule type" value="Genomic_DNA"/>
</dbReference>
<sequence>MLVTIESFSQKVSIRDGQQKQLTMEQKRHAPRQEHNALKNQRRYCIVLSCPSIFKPSCTRSEHRVSSQTLAVLRRRRALDSVPTRNSAPFTSSCLAWPRGKTSELAYLMRSSSIVVSDPAVVLPGRGPRRPTRINDLADTVEPRTSTRRAPKNPRGAFRNIEQRNEPTYLERPAYHQGIVRATSTRGGFGSQPSPAHTHLGLAHVVVARRRLESQAIPADAPYLPIQHESLLVVLTVGGIDCTNGHAVAVRGCRAASTGSASNKKTCCK</sequence>
<comment type="caution">
    <text evidence="1">The sequence shown here is derived from an EMBL/GenBank/DDBJ whole genome shotgun (WGS) entry which is preliminary data.</text>
</comment>
<evidence type="ECO:0000313" key="1">
    <source>
        <dbReference type="EMBL" id="KAF7308323.1"/>
    </source>
</evidence>
<protein>
    <submittedName>
        <fullName evidence="1">Uncharacterized protein</fullName>
    </submittedName>
</protein>
<gene>
    <name evidence="1" type="ORF">HMN09_00680400</name>
</gene>
<dbReference type="Proteomes" id="UP000613580">
    <property type="component" value="Unassembled WGS sequence"/>
</dbReference>